<reference evidence="7 8" key="1">
    <citation type="journal article" date="2012" name="Science">
        <title>The Paleozoic origin of enzymatic lignin decomposition reconstructed from 31 fungal genomes.</title>
        <authorList>
            <person name="Floudas D."/>
            <person name="Binder M."/>
            <person name="Riley R."/>
            <person name="Barry K."/>
            <person name="Blanchette R.A."/>
            <person name="Henrissat B."/>
            <person name="Martinez A.T."/>
            <person name="Otillar R."/>
            <person name="Spatafora J.W."/>
            <person name="Yadav J.S."/>
            <person name="Aerts A."/>
            <person name="Benoit I."/>
            <person name="Boyd A."/>
            <person name="Carlson A."/>
            <person name="Copeland A."/>
            <person name="Coutinho P.M."/>
            <person name="de Vries R.P."/>
            <person name="Ferreira P."/>
            <person name="Findley K."/>
            <person name="Foster B."/>
            <person name="Gaskell J."/>
            <person name="Glotzer D."/>
            <person name="Gorecki P."/>
            <person name="Heitman J."/>
            <person name="Hesse C."/>
            <person name="Hori C."/>
            <person name="Igarashi K."/>
            <person name="Jurgens J.A."/>
            <person name="Kallen N."/>
            <person name="Kersten P."/>
            <person name="Kohler A."/>
            <person name="Kuees U."/>
            <person name="Kumar T.K.A."/>
            <person name="Kuo A."/>
            <person name="LaButti K."/>
            <person name="Larrondo L.F."/>
            <person name="Lindquist E."/>
            <person name="Ling A."/>
            <person name="Lombard V."/>
            <person name="Lucas S."/>
            <person name="Lundell T."/>
            <person name="Martin R."/>
            <person name="McLaughlin D.J."/>
            <person name="Morgenstern I."/>
            <person name="Morin E."/>
            <person name="Murat C."/>
            <person name="Nagy L.G."/>
            <person name="Nolan M."/>
            <person name="Ohm R.A."/>
            <person name="Patyshakuliyeva A."/>
            <person name="Rokas A."/>
            <person name="Ruiz-Duenas F.J."/>
            <person name="Sabat G."/>
            <person name="Salamov A."/>
            <person name="Samejima M."/>
            <person name="Schmutz J."/>
            <person name="Slot J.C."/>
            <person name="St John F."/>
            <person name="Stenlid J."/>
            <person name="Sun H."/>
            <person name="Sun S."/>
            <person name="Syed K."/>
            <person name="Tsang A."/>
            <person name="Wiebenga A."/>
            <person name="Young D."/>
            <person name="Pisabarro A."/>
            <person name="Eastwood D.C."/>
            <person name="Martin F."/>
            <person name="Cullen D."/>
            <person name="Grigoriev I.V."/>
            <person name="Hibbett D.S."/>
        </authorList>
    </citation>
    <scope>NUCLEOTIDE SEQUENCE [LARGE SCALE GENOMIC DNA]</scope>
    <source>
        <strain evidence="7 8">ATCC 11539</strain>
    </source>
</reference>
<evidence type="ECO:0000256" key="4">
    <source>
        <dbReference type="ARBA" id="ARBA00022801"/>
    </source>
</evidence>
<dbReference type="SUPFAM" id="SSF56219">
    <property type="entry name" value="DNase I-like"/>
    <property type="match status" value="1"/>
</dbReference>
<dbReference type="RefSeq" id="XP_007870997.1">
    <property type="nucleotide sequence ID" value="XM_007872806.1"/>
</dbReference>
<organism evidence="7 8">
    <name type="scientific">Gloeophyllum trabeum (strain ATCC 11539 / FP-39264 / Madison 617)</name>
    <name type="common">Brown rot fungus</name>
    <dbReference type="NCBI Taxonomy" id="670483"/>
    <lineage>
        <taxon>Eukaryota</taxon>
        <taxon>Fungi</taxon>
        <taxon>Dikarya</taxon>
        <taxon>Basidiomycota</taxon>
        <taxon>Agaricomycotina</taxon>
        <taxon>Agaricomycetes</taxon>
        <taxon>Gloeophyllales</taxon>
        <taxon>Gloeophyllaceae</taxon>
        <taxon>Gloeophyllum</taxon>
    </lineage>
</organism>
<dbReference type="GO" id="GO:0003906">
    <property type="term" value="F:DNA-(apurinic or apyrimidinic site) endonuclease activity"/>
    <property type="evidence" value="ECO:0007669"/>
    <property type="project" value="TreeGrafter"/>
</dbReference>
<evidence type="ECO:0000256" key="1">
    <source>
        <dbReference type="ARBA" id="ARBA00001946"/>
    </source>
</evidence>
<evidence type="ECO:0000313" key="7">
    <source>
        <dbReference type="EMBL" id="EPQ50506.1"/>
    </source>
</evidence>
<protein>
    <submittedName>
        <fullName evidence="7">DNase I-like protein</fullName>
    </submittedName>
</protein>
<dbReference type="PANTHER" id="PTHR22748:SF11">
    <property type="entry name" value="OS07G0184032 PROTEIN"/>
    <property type="match status" value="1"/>
</dbReference>
<evidence type="ECO:0000256" key="5">
    <source>
        <dbReference type="ARBA" id="ARBA00022842"/>
    </source>
</evidence>
<comment type="similarity">
    <text evidence="2">Belongs to the DNA repair enzymes AP/ExoA family.</text>
</comment>
<evidence type="ECO:0000259" key="6">
    <source>
        <dbReference type="Pfam" id="PF03372"/>
    </source>
</evidence>
<dbReference type="InterPro" id="IPR036691">
    <property type="entry name" value="Endo/exonu/phosph_ase_sf"/>
</dbReference>
<dbReference type="GO" id="GO:0008081">
    <property type="term" value="F:phosphoric diester hydrolase activity"/>
    <property type="evidence" value="ECO:0007669"/>
    <property type="project" value="TreeGrafter"/>
</dbReference>
<proteinExistence type="inferred from homology"/>
<gene>
    <name evidence="7" type="ORF">GLOTRDRAFT_50456</name>
</gene>
<dbReference type="PANTHER" id="PTHR22748">
    <property type="entry name" value="AP ENDONUCLEASE"/>
    <property type="match status" value="1"/>
</dbReference>
<feature type="domain" description="Endonuclease/exonuclease/phosphatase" evidence="6">
    <location>
        <begin position="7"/>
        <end position="200"/>
    </location>
</feature>
<dbReference type="GO" id="GO:0008311">
    <property type="term" value="F:double-stranded DNA 3'-5' DNA exonuclease activity"/>
    <property type="evidence" value="ECO:0007669"/>
    <property type="project" value="TreeGrafter"/>
</dbReference>
<dbReference type="OMA" id="WETLENM"/>
<evidence type="ECO:0000313" key="8">
    <source>
        <dbReference type="Proteomes" id="UP000030669"/>
    </source>
</evidence>
<keyword evidence="5" id="KW-0460">Magnesium</keyword>
<dbReference type="OrthoDB" id="3264871at2759"/>
<dbReference type="EMBL" id="KB469315">
    <property type="protein sequence ID" value="EPQ50506.1"/>
    <property type="molecule type" value="Genomic_DNA"/>
</dbReference>
<dbReference type="GO" id="GO:0046872">
    <property type="term" value="F:metal ion binding"/>
    <property type="evidence" value="ECO:0007669"/>
    <property type="project" value="UniProtKB-KW"/>
</dbReference>
<accession>S7PRT0</accession>
<keyword evidence="4" id="KW-0378">Hydrolase</keyword>
<feature type="non-terminal residue" evidence="7">
    <location>
        <position position="331"/>
    </location>
</feature>
<dbReference type="AlphaFoldDB" id="S7PRT0"/>
<dbReference type="GO" id="GO:0006284">
    <property type="term" value="P:base-excision repair"/>
    <property type="evidence" value="ECO:0007669"/>
    <property type="project" value="TreeGrafter"/>
</dbReference>
<comment type="cofactor">
    <cofactor evidence="1">
        <name>Mg(2+)</name>
        <dbReference type="ChEBI" id="CHEBI:18420"/>
    </cofactor>
</comment>
<dbReference type="InterPro" id="IPR004808">
    <property type="entry name" value="AP_endonuc_1"/>
</dbReference>
<dbReference type="KEGG" id="gtr:GLOTRDRAFT_50456"/>
<name>S7PRT0_GLOTA</name>
<dbReference type="Proteomes" id="UP000030669">
    <property type="component" value="Unassembled WGS sequence"/>
</dbReference>
<evidence type="ECO:0000256" key="2">
    <source>
        <dbReference type="ARBA" id="ARBA00007092"/>
    </source>
</evidence>
<dbReference type="eggNOG" id="ENOG502SMUP">
    <property type="taxonomic scope" value="Eukaryota"/>
</dbReference>
<dbReference type="HOGENOM" id="CLU_049840_0_0_1"/>
<dbReference type="GeneID" id="19306736"/>
<dbReference type="InterPro" id="IPR005135">
    <property type="entry name" value="Endo/exonuclease/phosphatase"/>
</dbReference>
<keyword evidence="3" id="KW-0479">Metal-binding</keyword>
<keyword evidence="8" id="KW-1185">Reference proteome</keyword>
<evidence type="ECO:0000256" key="3">
    <source>
        <dbReference type="ARBA" id="ARBA00022723"/>
    </source>
</evidence>
<dbReference type="Pfam" id="PF03372">
    <property type="entry name" value="Exo_endo_phos"/>
    <property type="match status" value="1"/>
</dbReference>
<dbReference type="Gene3D" id="3.60.10.10">
    <property type="entry name" value="Endonuclease/exonuclease/phosphatase"/>
    <property type="match status" value="1"/>
</dbReference>
<sequence>MREQRIGILALQETHLSEEYVHDIHKLYGRRLFVINSADPQRPTASAGVAFILNREITNTADIEVVELIPGRALLLFSTWHKSKKFSILNVYAPNDYTKHPEFWRELSSPWANNHLPKPDFMLGDFNLVEDPIDRSPPHTDPIPATDALRDARLTLDVVDAWRTDNGNDRTYTYMSARSHFSRIDRIYARRSHLTTIRDWQICQSIVPTDHKLTSIRFAPTDAPQIGSGRWTWPLGLLNDNTLLGQVEALGICLIQAMRSAKDTRTATANPQRLWEEFKQAITNIAKKYAKTSMAKLTHRLRALQAELKQTQNDPSFDDSVDLRKHAMLLE</sequence>
<dbReference type="GO" id="GO:0005634">
    <property type="term" value="C:nucleus"/>
    <property type="evidence" value="ECO:0007669"/>
    <property type="project" value="TreeGrafter"/>
</dbReference>